<dbReference type="Proteomes" id="UP000724584">
    <property type="component" value="Unassembled WGS sequence"/>
</dbReference>
<organism evidence="1 2">
    <name type="scientific">Chaetomium tenue</name>
    <dbReference type="NCBI Taxonomy" id="1854479"/>
    <lineage>
        <taxon>Eukaryota</taxon>
        <taxon>Fungi</taxon>
        <taxon>Dikarya</taxon>
        <taxon>Ascomycota</taxon>
        <taxon>Pezizomycotina</taxon>
        <taxon>Sordariomycetes</taxon>
        <taxon>Sordariomycetidae</taxon>
        <taxon>Sordariales</taxon>
        <taxon>Chaetomiaceae</taxon>
        <taxon>Chaetomium</taxon>
    </lineage>
</organism>
<accession>A0ACB7P424</accession>
<keyword evidence="2" id="KW-1185">Reference proteome</keyword>
<proteinExistence type="predicted"/>
<protein>
    <submittedName>
        <fullName evidence="1">Uncharacterized protein</fullName>
    </submittedName>
</protein>
<sequence>MRWTATLAPPRLRPRTTTFPIMPPLRQLTLVRTFPSSPVRLLSILPSFTTPETLVVVALARSRPSSQLSRPNTRTSSKPTFRALLRRPATNSRRHTLETPRKDVTPEHYYIETDYEGRLPPSYKGKKNGVLAPVMRPLPAVETAVTNGNDNDDEDENESEYEYANEFPWQVCNTVLPVHSVDQREPSPNQTLSYTAWTVNRLARQSGKEGLLWTILNKGGATYLLARVIKLKSRRNGAQVVFSALKFERHQQRTAIAAHVKLPQLNTDPCTGCASSTSTGPFSTCIQTGEFIGGCTNCSPCTCLS</sequence>
<gene>
    <name evidence="1" type="ORF">F5144DRAFT_288903</name>
</gene>
<comment type="caution">
    <text evidence="1">The sequence shown here is derived from an EMBL/GenBank/DDBJ whole genome shotgun (WGS) entry which is preliminary data.</text>
</comment>
<reference evidence="1 2" key="1">
    <citation type="journal article" date="2021" name="Nat. Commun.">
        <title>Genetic determinants of endophytism in the Arabidopsis root mycobiome.</title>
        <authorList>
            <person name="Mesny F."/>
            <person name="Miyauchi S."/>
            <person name="Thiergart T."/>
            <person name="Pickel B."/>
            <person name="Atanasova L."/>
            <person name="Karlsson M."/>
            <person name="Huettel B."/>
            <person name="Barry K.W."/>
            <person name="Haridas S."/>
            <person name="Chen C."/>
            <person name="Bauer D."/>
            <person name="Andreopoulos W."/>
            <person name="Pangilinan J."/>
            <person name="LaButti K."/>
            <person name="Riley R."/>
            <person name="Lipzen A."/>
            <person name="Clum A."/>
            <person name="Drula E."/>
            <person name="Henrissat B."/>
            <person name="Kohler A."/>
            <person name="Grigoriev I.V."/>
            <person name="Martin F.M."/>
            <person name="Hacquard S."/>
        </authorList>
    </citation>
    <scope>NUCLEOTIDE SEQUENCE [LARGE SCALE GENOMIC DNA]</scope>
    <source>
        <strain evidence="1 2">MPI-SDFR-AT-0079</strain>
    </source>
</reference>
<dbReference type="EMBL" id="JAGIZQ010000005">
    <property type="protein sequence ID" value="KAH6627934.1"/>
    <property type="molecule type" value="Genomic_DNA"/>
</dbReference>
<name>A0ACB7P424_9PEZI</name>
<evidence type="ECO:0000313" key="2">
    <source>
        <dbReference type="Proteomes" id="UP000724584"/>
    </source>
</evidence>
<evidence type="ECO:0000313" key="1">
    <source>
        <dbReference type="EMBL" id="KAH6627934.1"/>
    </source>
</evidence>